<accession>A0ABV2NP76</accession>
<proteinExistence type="predicted"/>
<dbReference type="EMBL" id="JBEPNW010000002">
    <property type="protein sequence ID" value="MET3868317.1"/>
    <property type="molecule type" value="Genomic_DNA"/>
</dbReference>
<keyword evidence="3" id="KW-1185">Reference proteome</keyword>
<evidence type="ECO:0000313" key="2">
    <source>
        <dbReference type="EMBL" id="MET3868317.1"/>
    </source>
</evidence>
<dbReference type="Proteomes" id="UP001549119">
    <property type="component" value="Unassembled WGS sequence"/>
</dbReference>
<evidence type="ECO:0000256" key="1">
    <source>
        <dbReference type="SAM" id="MobiDB-lite"/>
    </source>
</evidence>
<evidence type="ECO:0000313" key="3">
    <source>
        <dbReference type="Proteomes" id="UP001549119"/>
    </source>
</evidence>
<gene>
    <name evidence="2" type="ORF">ABIC20_005626</name>
</gene>
<sequence length="92" mass="10492">MTERDIVERLHGLCLLADRLRAPGHRHTPEDYVADRDEIRDHARRFYRDLTGSWPGHEAGGTAGPERRPRPPVPAAVLRHRERTKAARAARA</sequence>
<protein>
    <submittedName>
        <fullName evidence="2">Outer membrane protein TolC</fullName>
    </submittedName>
</protein>
<name>A0ABV2NP76_9HYPH</name>
<feature type="region of interest" description="Disordered" evidence="1">
    <location>
        <begin position="50"/>
        <end position="74"/>
    </location>
</feature>
<dbReference type="RefSeq" id="WP_132367723.1">
    <property type="nucleotide sequence ID" value="NZ_JBEPNV010000001.1"/>
</dbReference>
<comment type="caution">
    <text evidence="2">The sequence shown here is derived from an EMBL/GenBank/DDBJ whole genome shotgun (WGS) entry which is preliminary data.</text>
</comment>
<organism evidence="2 3">
    <name type="scientific">Methylobacterium radiotolerans</name>
    <dbReference type="NCBI Taxonomy" id="31998"/>
    <lineage>
        <taxon>Bacteria</taxon>
        <taxon>Pseudomonadati</taxon>
        <taxon>Pseudomonadota</taxon>
        <taxon>Alphaproteobacteria</taxon>
        <taxon>Hyphomicrobiales</taxon>
        <taxon>Methylobacteriaceae</taxon>
        <taxon>Methylobacterium</taxon>
    </lineage>
</organism>
<reference evidence="2 3" key="1">
    <citation type="submission" date="2024-06" db="EMBL/GenBank/DDBJ databases">
        <title>Genomics of switchgrass bacterial isolates.</title>
        <authorList>
            <person name="Shade A."/>
        </authorList>
    </citation>
    <scope>NUCLEOTIDE SEQUENCE [LARGE SCALE GENOMIC DNA]</scope>
    <source>
        <strain evidence="2 3">PvP084</strain>
    </source>
</reference>